<dbReference type="PANTHER" id="PTHR43433">
    <property type="entry name" value="HYDROLASE, ALPHA/BETA FOLD FAMILY PROTEIN"/>
    <property type="match status" value="1"/>
</dbReference>
<comment type="caution">
    <text evidence="3">The sequence shown here is derived from an EMBL/GenBank/DDBJ whole genome shotgun (WGS) entry which is preliminary data.</text>
</comment>
<dbReference type="Proteomes" id="UP001320702">
    <property type="component" value="Unassembled WGS sequence"/>
</dbReference>
<accession>A0ABT2KE57</accession>
<reference evidence="3 4" key="1">
    <citation type="submission" date="2022-04" db="EMBL/GenBank/DDBJ databases">
        <title>Paracoccus sp. YLB-12 draft genome sequence.</title>
        <authorList>
            <person name="Yu L."/>
        </authorList>
    </citation>
    <scope>NUCLEOTIDE SEQUENCE [LARGE SCALE GENOMIC DNA]</scope>
    <source>
        <strain evidence="3 4">YLB-12</strain>
    </source>
</reference>
<dbReference type="InterPro" id="IPR000073">
    <property type="entry name" value="AB_hydrolase_1"/>
</dbReference>
<keyword evidence="4" id="KW-1185">Reference proteome</keyword>
<feature type="domain" description="AB hydrolase-1" evidence="2">
    <location>
        <begin position="50"/>
        <end position="199"/>
    </location>
</feature>
<dbReference type="RefSeq" id="WP_260278147.1">
    <property type="nucleotide sequence ID" value="NZ_JANAVZ010000009.1"/>
</dbReference>
<dbReference type="Gene3D" id="3.40.50.1820">
    <property type="entry name" value="alpha/beta hydrolase"/>
    <property type="match status" value="1"/>
</dbReference>
<dbReference type="PANTHER" id="PTHR43433:SF5">
    <property type="entry name" value="AB HYDROLASE-1 DOMAIN-CONTAINING PROTEIN"/>
    <property type="match status" value="1"/>
</dbReference>
<evidence type="ECO:0000313" key="4">
    <source>
        <dbReference type="Proteomes" id="UP001320702"/>
    </source>
</evidence>
<gene>
    <name evidence="3" type="ORF">MU516_15285</name>
</gene>
<feature type="chain" id="PRO_5046781487" evidence="1">
    <location>
        <begin position="27"/>
        <end position="289"/>
    </location>
</feature>
<dbReference type="PRINTS" id="PR00111">
    <property type="entry name" value="ABHYDROLASE"/>
</dbReference>
<dbReference type="InterPro" id="IPR029058">
    <property type="entry name" value="AB_hydrolase_fold"/>
</dbReference>
<dbReference type="Pfam" id="PF00561">
    <property type="entry name" value="Abhydrolase_1"/>
    <property type="match status" value="1"/>
</dbReference>
<dbReference type="SUPFAM" id="SSF53474">
    <property type="entry name" value="alpha/beta-Hydrolases"/>
    <property type="match status" value="1"/>
</dbReference>
<dbReference type="InterPro" id="IPR050471">
    <property type="entry name" value="AB_hydrolase"/>
</dbReference>
<evidence type="ECO:0000259" key="2">
    <source>
        <dbReference type="Pfam" id="PF00561"/>
    </source>
</evidence>
<evidence type="ECO:0000256" key="1">
    <source>
        <dbReference type="SAM" id="SignalP"/>
    </source>
</evidence>
<name>A0ABT2KE57_9RHOB</name>
<dbReference type="EMBL" id="JANAVZ010000009">
    <property type="protein sequence ID" value="MCT4334229.1"/>
    <property type="molecule type" value="Genomic_DNA"/>
</dbReference>
<organism evidence="3 4">
    <name type="scientific">Paracoccus maritimus</name>
    <dbReference type="NCBI Taxonomy" id="2933292"/>
    <lineage>
        <taxon>Bacteria</taxon>
        <taxon>Pseudomonadati</taxon>
        <taxon>Pseudomonadota</taxon>
        <taxon>Alphaproteobacteria</taxon>
        <taxon>Rhodobacterales</taxon>
        <taxon>Paracoccaceae</taxon>
        <taxon>Paracoccus</taxon>
    </lineage>
</organism>
<keyword evidence="1" id="KW-0732">Signal</keyword>
<protein>
    <submittedName>
        <fullName evidence="3">Alpha/beta hydrolase</fullName>
    </submittedName>
</protein>
<keyword evidence="3" id="KW-0378">Hydrolase</keyword>
<evidence type="ECO:0000313" key="3">
    <source>
        <dbReference type="EMBL" id="MCT4334229.1"/>
    </source>
</evidence>
<feature type="signal peptide" evidence="1">
    <location>
        <begin position="1"/>
        <end position="26"/>
    </location>
</feature>
<proteinExistence type="predicted"/>
<dbReference type="GO" id="GO:0016787">
    <property type="term" value="F:hydrolase activity"/>
    <property type="evidence" value="ECO:0007669"/>
    <property type="project" value="UniProtKB-KW"/>
</dbReference>
<sequence length="289" mass="30599">MIPGLAAISLILCAAAASLVPAAAMAETVTMDGHRVWYRVEGDPASAHAPILLLHGGMMNTDLSWSDMIPRLSQDRAVIGIDQQGHGHTADRPTPITLASMRADTLAVMDALQIDRAHVVGFSLGGMLGLDMAVNAPDRVASLSVISAGQDGDGFLPELVLMNRDPSHVPSPDLVPLLPSPKDFLDMRRGYQDQNPGGSGAMVPVMHKLGALLNSDWGFSDDQIATIGMPVMVLIGDRDFIRPAHAVHMAETIPDAWLAVLPDSTHLGVLDRPELPGLVLDLITSAEGD</sequence>